<dbReference type="AlphaFoldDB" id="A0A1L7CE09"/>
<dbReference type="EMBL" id="CP009245">
    <property type="protein sequence ID" value="APT84058.1"/>
    <property type="molecule type" value="Genomic_DNA"/>
</dbReference>
<reference evidence="1 2" key="1">
    <citation type="submission" date="2014-08" db="EMBL/GenBank/DDBJ databases">
        <title>Complete genome sequence of Corynebacterium aquilae S-613T(T) (=DSM 44791(T)), isolated from the choana of a healthy golden eagle.</title>
        <authorList>
            <person name="Ruckert C."/>
            <person name="Albersmeier A."/>
            <person name="Winkler A."/>
            <person name="Kalinowski J."/>
        </authorList>
    </citation>
    <scope>NUCLEOTIDE SEQUENCE [LARGE SCALE GENOMIC DNA]</scope>
    <source>
        <strain evidence="1 2">S-613</strain>
    </source>
</reference>
<name>A0A1L7CE09_9CORY</name>
<gene>
    <name evidence="1" type="ORF">CAQU_02080</name>
</gene>
<evidence type="ECO:0000313" key="2">
    <source>
        <dbReference type="Proteomes" id="UP000185478"/>
    </source>
</evidence>
<keyword evidence="2" id="KW-1185">Reference proteome</keyword>
<organism evidence="1 2">
    <name type="scientific">Corynebacterium aquilae DSM 44791</name>
    <dbReference type="NCBI Taxonomy" id="1431546"/>
    <lineage>
        <taxon>Bacteria</taxon>
        <taxon>Bacillati</taxon>
        <taxon>Actinomycetota</taxon>
        <taxon>Actinomycetes</taxon>
        <taxon>Mycobacteriales</taxon>
        <taxon>Corynebacteriaceae</taxon>
        <taxon>Corynebacterium</taxon>
    </lineage>
</organism>
<evidence type="ECO:0000313" key="1">
    <source>
        <dbReference type="EMBL" id="APT84058.1"/>
    </source>
</evidence>
<accession>A0A1L7CE09</accession>
<sequence length="128" mass="13536">MLAALSACHVGVHPDAETQMSHAIAASERAPQEPVITIHDDGSCGPAIVFGDVEGHLEAEYKGQPGDVIKLDIAMNDGQTIAETIHNADTESRRSVFLGVNYADIDTIHVTATALVGKDTTCFVRPAK</sequence>
<dbReference type="KEGG" id="caqu:CAQU_02080"/>
<proteinExistence type="predicted"/>
<dbReference type="STRING" id="1431546.CAQU_02080"/>
<protein>
    <submittedName>
        <fullName evidence="1">Uncharacterized protein</fullName>
    </submittedName>
</protein>
<dbReference type="Proteomes" id="UP000185478">
    <property type="component" value="Chromosome"/>
</dbReference>